<dbReference type="GO" id="GO:0006893">
    <property type="term" value="P:Golgi to plasma membrane transport"/>
    <property type="evidence" value="ECO:0007669"/>
    <property type="project" value="TreeGrafter"/>
</dbReference>
<dbReference type="InterPro" id="IPR001810">
    <property type="entry name" value="F-box_dom"/>
</dbReference>
<dbReference type="Proteomes" id="UP000319663">
    <property type="component" value="Unassembled WGS sequence"/>
</dbReference>
<dbReference type="AlphaFoldDB" id="A0A507R210"/>
<dbReference type="GO" id="GO:0000145">
    <property type="term" value="C:exocyst"/>
    <property type="evidence" value="ECO:0007669"/>
    <property type="project" value="TreeGrafter"/>
</dbReference>
<dbReference type="InterPro" id="IPR048627">
    <property type="entry name" value="Sec10_HB"/>
</dbReference>
<evidence type="ECO:0000313" key="3">
    <source>
        <dbReference type="EMBL" id="TQB74401.1"/>
    </source>
</evidence>
<evidence type="ECO:0000259" key="2">
    <source>
        <dbReference type="PROSITE" id="PS50181"/>
    </source>
</evidence>
<dbReference type="Pfam" id="PF07393">
    <property type="entry name" value="Sec10_HB"/>
    <property type="match status" value="1"/>
</dbReference>
<evidence type="ECO:0000313" key="4">
    <source>
        <dbReference type="Proteomes" id="UP000319663"/>
    </source>
</evidence>
<name>A0A507R210_MONPU</name>
<gene>
    <name evidence="3" type="primary">RCY1</name>
    <name evidence="3" type="ORF">MPDQ_004894</name>
</gene>
<accession>A0A507R210</accession>
<comment type="caution">
    <text evidence="3">The sequence shown here is derived from an EMBL/GenBank/DDBJ whole genome shotgun (WGS) entry which is preliminary data.</text>
</comment>
<dbReference type="Pfam" id="PF12937">
    <property type="entry name" value="F-box-like"/>
    <property type="match status" value="1"/>
</dbReference>
<dbReference type="GO" id="GO:0006887">
    <property type="term" value="P:exocytosis"/>
    <property type="evidence" value="ECO:0007669"/>
    <property type="project" value="TreeGrafter"/>
</dbReference>
<dbReference type="SUPFAM" id="SSF81383">
    <property type="entry name" value="F-box domain"/>
    <property type="match status" value="1"/>
</dbReference>
<dbReference type="InterPro" id="IPR036047">
    <property type="entry name" value="F-box-like_dom_sf"/>
</dbReference>
<proteinExistence type="predicted"/>
<dbReference type="PANTHER" id="PTHR12100">
    <property type="entry name" value="SEC10"/>
    <property type="match status" value="1"/>
</dbReference>
<dbReference type="PROSITE" id="PS50181">
    <property type="entry name" value="FBOX"/>
    <property type="match status" value="1"/>
</dbReference>
<dbReference type="Gene3D" id="1.20.1280.50">
    <property type="match status" value="1"/>
</dbReference>
<feature type="compositionally biased region" description="Low complexity" evidence="1">
    <location>
        <begin position="513"/>
        <end position="528"/>
    </location>
</feature>
<protein>
    <submittedName>
        <fullName evidence="3">F-box protein: endocytic membrane traffic, recycling ReCYcling 1</fullName>
    </submittedName>
</protein>
<sequence>MSTVKTKPRNGKPPRNDVLASLHMASLEEVSRAALPAEIVASILDYVSAVDLIRAARSSKLLREMAYDDTRWVQRLKRMGCWNESDARKHVERLHGTIVNVESVERQDLAEEHSAPVVEAQRNSASDLKSLEDGFDKIDLSTITEKPDIEADGALVAMKEARSIRGEARQEYGKIHAALAPFYDDIVNSGATSESLVFKKYKDPEHQAVMLSQLQSFAKCDTTQGWRERVARLELAVQMFETSTIRNFQQGYEEEDIDGAMRKYSHVLSNLNGAVGAVEWFINNNHLVTRKSDYGRVSDCIDPLTGRVRLEHTQAFFTRLSVALNEEISVINKAFPPSANLAGPFLEKVGQDVLYPFLTAIFDELHRTDMESYLIAVSGTFVQCRRLSQTMLPIQHCGNEFHSLWWSVIAKVYETHIDLYLAEELDYFRKLSESAVTEWDRQLSEQAASTESFLMSNINRQADKRDFLTSFKKVIMMPVNILPSFSSSSKSNESKPDQNPACSRPSRSPNRFSTITPSPSPIPLTEEPPTTELAAKAAIMKMNLEGIRSLFSIEVALNLVHNAKSSLERAAQFVKMEQDTGLRHVIGGFNKAVGHLSNYRPREQGEREQSGVEPLITFLELVNVGDLILQMMDVFYEQELVGTKLTDRNDFLDPAVKEKKKFEQMLDECVAAGLNKGIDVLMEEVDYILATRQLATDFNPGLSTDPHRSTMEVGVTEAATAVVDVVSSHTQMLVGSTDKSTLDVFNQEVGLRLFAALCKHLKRQRISVEGSLRLISDMNHYFKFIQGLKNNDLLLYFRGLRELAQIYLIDPSDAKALASIIADPDRFSGIWGAQEVYEFAERRADWYQVKRDVERAMYGFGCTVM</sequence>
<feature type="domain" description="F-box" evidence="2">
    <location>
        <begin position="29"/>
        <end position="75"/>
    </location>
</feature>
<dbReference type="STRING" id="5098.A0A507R210"/>
<dbReference type="PANTHER" id="PTHR12100:SF1">
    <property type="entry name" value="RECYCLIN-1"/>
    <property type="match status" value="1"/>
</dbReference>
<feature type="region of interest" description="Disordered" evidence="1">
    <location>
        <begin position="486"/>
        <end position="528"/>
    </location>
</feature>
<keyword evidence="4" id="KW-1185">Reference proteome</keyword>
<dbReference type="EMBL" id="VIFY01000032">
    <property type="protein sequence ID" value="TQB74401.1"/>
    <property type="molecule type" value="Genomic_DNA"/>
</dbReference>
<organism evidence="3 4">
    <name type="scientific">Monascus purpureus</name>
    <name type="common">Red mold</name>
    <name type="synonym">Monascus anka</name>
    <dbReference type="NCBI Taxonomy" id="5098"/>
    <lineage>
        <taxon>Eukaryota</taxon>
        <taxon>Fungi</taxon>
        <taxon>Dikarya</taxon>
        <taxon>Ascomycota</taxon>
        <taxon>Pezizomycotina</taxon>
        <taxon>Eurotiomycetes</taxon>
        <taxon>Eurotiomycetidae</taxon>
        <taxon>Eurotiales</taxon>
        <taxon>Aspergillaceae</taxon>
        <taxon>Monascus</taxon>
    </lineage>
</organism>
<dbReference type="InterPro" id="IPR009976">
    <property type="entry name" value="Sec10-like"/>
</dbReference>
<evidence type="ECO:0000256" key="1">
    <source>
        <dbReference type="SAM" id="MobiDB-lite"/>
    </source>
</evidence>
<reference evidence="3 4" key="1">
    <citation type="submission" date="2019-06" db="EMBL/GenBank/DDBJ databases">
        <title>Wine fermentation using esterase from Monascus purpureus.</title>
        <authorList>
            <person name="Geng C."/>
            <person name="Zhang Y."/>
        </authorList>
    </citation>
    <scope>NUCLEOTIDE SEQUENCE [LARGE SCALE GENOMIC DNA]</scope>
    <source>
        <strain evidence="3">HQ1</strain>
    </source>
</reference>